<protein>
    <submittedName>
        <fullName evidence="1">Uncharacterized protein</fullName>
    </submittedName>
</protein>
<reference evidence="1 2" key="1">
    <citation type="submission" date="2021-02" db="EMBL/GenBank/DDBJ databases">
        <authorList>
            <person name="Vanwijnsberghe S."/>
        </authorList>
    </citation>
    <scope>NUCLEOTIDE SEQUENCE [LARGE SCALE GENOMIC DNA]</scope>
    <source>
        <strain evidence="1 2">LMG 31837</strain>
    </source>
</reference>
<dbReference type="EMBL" id="CAJNBK010000016">
    <property type="protein sequence ID" value="CAE6793219.1"/>
    <property type="molecule type" value="Genomic_DNA"/>
</dbReference>
<evidence type="ECO:0000313" key="2">
    <source>
        <dbReference type="Proteomes" id="UP000672526"/>
    </source>
</evidence>
<comment type="caution">
    <text evidence="1">The sequence shown here is derived from an EMBL/GenBank/DDBJ whole genome shotgun (WGS) entry which is preliminary data.</text>
</comment>
<sequence>MRMDFQGQRYRQDRVANVKWNARKSFQKICRTKNRMND</sequence>
<accession>A0ABM8S7N9</accession>
<evidence type="ECO:0000313" key="1">
    <source>
        <dbReference type="EMBL" id="CAE6793219.1"/>
    </source>
</evidence>
<keyword evidence="2" id="KW-1185">Reference proteome</keyword>
<name>A0ABM8S7N9_9BURK</name>
<gene>
    <name evidence="1" type="ORF">R69888_04860</name>
</gene>
<proteinExistence type="predicted"/>
<dbReference type="Proteomes" id="UP000672526">
    <property type="component" value="Unassembled WGS sequence"/>
</dbReference>
<organism evidence="1 2">
    <name type="scientific">Paraburkholderia haematera</name>
    <dbReference type="NCBI Taxonomy" id="2793077"/>
    <lineage>
        <taxon>Bacteria</taxon>
        <taxon>Pseudomonadati</taxon>
        <taxon>Pseudomonadota</taxon>
        <taxon>Betaproteobacteria</taxon>
        <taxon>Burkholderiales</taxon>
        <taxon>Burkholderiaceae</taxon>
        <taxon>Paraburkholderia</taxon>
    </lineage>
</organism>